<reference evidence="4" key="1">
    <citation type="journal article" date="2008" name="Nat. Genet.">
        <title>The Pristionchus pacificus genome provides a unique perspective on nematode lifestyle and parasitism.</title>
        <authorList>
            <person name="Dieterich C."/>
            <person name="Clifton S.W."/>
            <person name="Schuster L.N."/>
            <person name="Chinwalla A."/>
            <person name="Delehaunty K."/>
            <person name="Dinkelacker I."/>
            <person name="Fulton L."/>
            <person name="Fulton R."/>
            <person name="Godfrey J."/>
            <person name="Minx P."/>
            <person name="Mitreva M."/>
            <person name="Roeseler W."/>
            <person name="Tian H."/>
            <person name="Witte H."/>
            <person name="Yang S.P."/>
            <person name="Wilson R.K."/>
            <person name="Sommer R.J."/>
        </authorList>
    </citation>
    <scope>NUCLEOTIDE SEQUENCE [LARGE SCALE GENOMIC DNA]</scope>
    <source>
        <strain evidence="4">PS312</strain>
    </source>
</reference>
<evidence type="ECO:0000256" key="1">
    <source>
        <dbReference type="ARBA" id="ARBA00007993"/>
    </source>
</evidence>
<proteinExistence type="inferred from homology"/>
<gene>
    <name evidence="3" type="primary">WBGene00112826</name>
</gene>
<dbReference type="SUPFAM" id="SSF56300">
    <property type="entry name" value="Metallo-dependent phosphatases"/>
    <property type="match status" value="1"/>
</dbReference>
<dbReference type="Pfam" id="PF00149">
    <property type="entry name" value="Metallophos"/>
    <property type="match status" value="1"/>
</dbReference>
<dbReference type="InterPro" id="IPR004843">
    <property type="entry name" value="Calcineurin-like_PHP"/>
</dbReference>
<dbReference type="OrthoDB" id="630188at2759"/>
<dbReference type="Proteomes" id="UP000005239">
    <property type="component" value="Unassembled WGS sequence"/>
</dbReference>
<keyword evidence="4" id="KW-1185">Reference proteome</keyword>
<evidence type="ECO:0000259" key="2">
    <source>
        <dbReference type="Pfam" id="PF00149"/>
    </source>
</evidence>
<dbReference type="InterPro" id="IPR051693">
    <property type="entry name" value="UPF0046_metallophosphoest"/>
</dbReference>
<name>A0A2A6CPG4_PRIPA</name>
<accession>A0A8R1YL32</accession>
<dbReference type="PANTHER" id="PTHR12905">
    <property type="entry name" value="METALLOPHOSPHOESTERASE"/>
    <property type="match status" value="1"/>
</dbReference>
<protein>
    <submittedName>
        <fullName evidence="3">Calcineurin-like phosphoesterase</fullName>
    </submittedName>
</protein>
<reference evidence="3" key="2">
    <citation type="submission" date="2022-06" db="UniProtKB">
        <authorList>
            <consortium name="EnsemblMetazoa"/>
        </authorList>
    </citation>
    <scope>IDENTIFICATION</scope>
    <source>
        <strain evidence="3">PS312</strain>
    </source>
</reference>
<accession>A0A2A6CPG4</accession>
<evidence type="ECO:0000313" key="4">
    <source>
        <dbReference type="Proteomes" id="UP000005239"/>
    </source>
</evidence>
<sequence length="203" mass="22956">MNIFCCEFPHNYLRSCMQAHQLPAMSTEWKKFDPTSVEELWDEMKGSRVQYEITPDRQGAVNAPPSTPYLTIVMISDTHCELKKMIELNMIPDGDVLVHAGDITSYGDAANLAKFNEELERLPHRHKIVIAGNHELGFDKDEDQSKMLEEHHGLGTPEGWKLLTNCTFLNGSTTVVSLWTLLLDSLPFFAKASLCALLKNCKF</sequence>
<dbReference type="AlphaFoldDB" id="A0A2A6CPG4"/>
<feature type="domain" description="Calcineurin-like phosphoesterase" evidence="2">
    <location>
        <begin position="71"/>
        <end position="157"/>
    </location>
</feature>
<dbReference type="InterPro" id="IPR029052">
    <property type="entry name" value="Metallo-depent_PP-like"/>
</dbReference>
<organism evidence="3 4">
    <name type="scientific">Pristionchus pacificus</name>
    <name type="common">Parasitic nematode worm</name>
    <dbReference type="NCBI Taxonomy" id="54126"/>
    <lineage>
        <taxon>Eukaryota</taxon>
        <taxon>Metazoa</taxon>
        <taxon>Ecdysozoa</taxon>
        <taxon>Nematoda</taxon>
        <taxon>Chromadorea</taxon>
        <taxon>Rhabditida</taxon>
        <taxon>Rhabditina</taxon>
        <taxon>Diplogasteromorpha</taxon>
        <taxon>Diplogasteroidea</taxon>
        <taxon>Neodiplogasteridae</taxon>
        <taxon>Pristionchus</taxon>
    </lineage>
</organism>
<dbReference type="Gene3D" id="3.60.21.10">
    <property type="match status" value="1"/>
</dbReference>
<dbReference type="EnsemblMetazoa" id="PPA23272.1">
    <property type="protein sequence ID" value="PPA23272.1"/>
    <property type="gene ID" value="WBGene00112826"/>
</dbReference>
<dbReference type="PANTHER" id="PTHR12905:SF19">
    <property type="entry name" value="UPF0046 PROTEIN K07C11.7"/>
    <property type="match status" value="1"/>
</dbReference>
<comment type="similarity">
    <text evidence="1">Belongs to the UPF0046 family.</text>
</comment>
<dbReference type="GO" id="GO:0016787">
    <property type="term" value="F:hydrolase activity"/>
    <property type="evidence" value="ECO:0007669"/>
    <property type="project" value="InterPro"/>
</dbReference>
<evidence type="ECO:0000313" key="3">
    <source>
        <dbReference type="EnsemblMetazoa" id="PPA23272.1"/>
    </source>
</evidence>